<comment type="caution">
    <text evidence="2">The sequence shown here is derived from an EMBL/GenBank/DDBJ whole genome shotgun (WGS) entry which is preliminary data.</text>
</comment>
<reference evidence="2 3" key="1">
    <citation type="submission" date="2019-10" db="EMBL/GenBank/DDBJ databases">
        <title>Whole genome shotgun sequence of Acrocarpospora pleiomorpha NBRC 16267.</title>
        <authorList>
            <person name="Ichikawa N."/>
            <person name="Kimura A."/>
            <person name="Kitahashi Y."/>
            <person name="Komaki H."/>
            <person name="Oguchi A."/>
        </authorList>
    </citation>
    <scope>NUCLEOTIDE SEQUENCE [LARGE SCALE GENOMIC DNA]</scope>
    <source>
        <strain evidence="2 3">NBRC 16267</strain>
    </source>
</reference>
<protein>
    <recommendedName>
        <fullName evidence="1">Integrase catalytic domain-containing protein</fullName>
    </recommendedName>
</protein>
<accession>A0A5M3X8I7</accession>
<dbReference type="InterPro" id="IPR001584">
    <property type="entry name" value="Integrase_cat-core"/>
</dbReference>
<keyword evidence="3" id="KW-1185">Reference proteome</keyword>
<dbReference type="Pfam" id="PF13683">
    <property type="entry name" value="rve_3"/>
    <property type="match status" value="1"/>
</dbReference>
<name>A0A5M3X8I7_9ACTN</name>
<evidence type="ECO:0000313" key="3">
    <source>
        <dbReference type="Proteomes" id="UP000377595"/>
    </source>
</evidence>
<sequence>MRRLAAAEWVDWFNTTRLHSAIGHMPPEEFEALYYAQNQPNEPIGINR</sequence>
<dbReference type="SUPFAM" id="SSF53098">
    <property type="entry name" value="Ribonuclease H-like"/>
    <property type="match status" value="1"/>
</dbReference>
<dbReference type="InterPro" id="IPR012337">
    <property type="entry name" value="RNaseH-like_sf"/>
</dbReference>
<proteinExistence type="predicted"/>
<dbReference type="EMBL" id="BLAF01000006">
    <property type="protein sequence ID" value="GES18007.1"/>
    <property type="molecule type" value="Genomic_DNA"/>
</dbReference>
<dbReference type="AlphaFoldDB" id="A0A5M3X8I7"/>
<evidence type="ECO:0000259" key="1">
    <source>
        <dbReference type="Pfam" id="PF13683"/>
    </source>
</evidence>
<evidence type="ECO:0000313" key="2">
    <source>
        <dbReference type="EMBL" id="GES18007.1"/>
    </source>
</evidence>
<feature type="domain" description="Integrase catalytic" evidence="1">
    <location>
        <begin position="3"/>
        <end position="27"/>
    </location>
</feature>
<gene>
    <name evidence="2" type="ORF">Aple_009020</name>
</gene>
<dbReference type="Proteomes" id="UP000377595">
    <property type="component" value="Unassembled WGS sequence"/>
</dbReference>
<organism evidence="2 3">
    <name type="scientific">Acrocarpospora pleiomorpha</name>
    <dbReference type="NCBI Taxonomy" id="90975"/>
    <lineage>
        <taxon>Bacteria</taxon>
        <taxon>Bacillati</taxon>
        <taxon>Actinomycetota</taxon>
        <taxon>Actinomycetes</taxon>
        <taxon>Streptosporangiales</taxon>
        <taxon>Streptosporangiaceae</taxon>
        <taxon>Acrocarpospora</taxon>
    </lineage>
</organism>